<evidence type="ECO:0000313" key="4">
    <source>
        <dbReference type="Proteomes" id="UP001253637"/>
    </source>
</evidence>
<proteinExistence type="predicted"/>
<reference evidence="3" key="1">
    <citation type="submission" date="2021-04" db="EMBL/GenBank/DDBJ databases">
        <title>Draft Genome Sequence of Pandoravirus japonicus, Isolated from the Sabaishi River of Niigata, Japan.</title>
        <authorList>
            <person name="Hosokawa N."/>
            <person name="Takahashi H."/>
            <person name="Aoki K."/>
            <person name="Takemura M."/>
        </authorList>
    </citation>
    <scope>NUCLEOTIDE SEQUENCE</scope>
</reference>
<feature type="compositionally biased region" description="Low complexity" evidence="1">
    <location>
        <begin position="245"/>
        <end position="260"/>
    </location>
</feature>
<sequence length="875" mass="93608">MAHRHSILFSLSAHCNGFPSLSRCGAKEQQCIRKGAWNVVGALIGHHFDGRCRGKRAPDEKKEASVHGPDCARKGLPGREKKGGNEQVAPGKKDRERRGPYARSAPTNNATATTRQRFFFVLLCRACAKRKKDRESRSGCVFSRPPRLFGPRHLASGFVPLLLFSHQPATLSIDATCMSSKTRKSGPSAMPNTDRARERSTTRAIGDGDGDDDWAPPRAPSKPVLTICMDTRRQAGRRGARVSISATAPAPKTAGAAGSVPRPPAPVGPVPTAVEPAVPPVRVARPCPWARPLSARNADAVPGVSKAHAPPDSCQVAESARTGDSNPNDGHCAPNTNPRVDSQHDDDSENNRRHLGAGCGDRDDQGKSAVRDRAARKADTHAGDREDNADRGHPLRDDVGDAQDQRDCDPRGDAKKADPAAQGGERHAHIDRRRREPGVGAKGPRTQWCRRDASLIAKTQERERLTRRLIAALVGRPYGLTLSEVTTLAEEVLDRPCTMHDARLLVSELPRDMVVVRRMMTPWFVPRTAVALDTRVALDRVVAPAVSRALWQRGAGAGMDIRHLDVSVLTNTGTSLRVHSVNYANGSIRGLLGMLPGVVGRIEDIATRTVVYPAQHMRATALFAPLDDGADRAGAADAERAKDEAHGETADAAGREQRQRDATTTAAEYDAPTGQGSAPTRNGACDAAVSRAARVTVVLVETVDDAAAACAHATEAAMASGAPVVVDARGLMAGRHARGPPIGLLQIGVPGGGPVYHLDMVGLHATWFADPAHGHAVGSSELFAALGVAALLGDPRVVKAAFDSRLLVQMFWRRASCSMVNVFDLGCTLFSHLGYSCSCCELFLLSTTVIIIILIITIIVTLFLFRSVARLLSRL</sequence>
<evidence type="ECO:0000313" key="3">
    <source>
        <dbReference type="EMBL" id="BCU03984.1"/>
    </source>
</evidence>
<organism evidence="3 4">
    <name type="scientific">Pandoravirus japonicus</name>
    <dbReference type="NCBI Taxonomy" id="2823154"/>
    <lineage>
        <taxon>Viruses</taxon>
        <taxon>Pandoravirus</taxon>
    </lineage>
</organism>
<feature type="region of interest" description="Disordered" evidence="1">
    <location>
        <begin position="633"/>
        <end position="683"/>
    </location>
</feature>
<feature type="compositionally biased region" description="Basic and acidic residues" evidence="1">
    <location>
        <begin position="341"/>
        <end position="352"/>
    </location>
</feature>
<feature type="compositionally biased region" description="Basic and acidic residues" evidence="1">
    <location>
        <begin position="360"/>
        <end position="437"/>
    </location>
</feature>
<dbReference type="GO" id="GO:0003676">
    <property type="term" value="F:nucleic acid binding"/>
    <property type="evidence" value="ECO:0007669"/>
    <property type="project" value="InterPro"/>
</dbReference>
<keyword evidence="2" id="KW-0472">Membrane</keyword>
<dbReference type="Gene3D" id="3.30.420.10">
    <property type="entry name" value="Ribonuclease H-like superfamily/Ribonuclease H"/>
    <property type="match status" value="1"/>
</dbReference>
<feature type="compositionally biased region" description="Basic and acidic residues" evidence="1">
    <location>
        <begin position="51"/>
        <end position="84"/>
    </location>
</feature>
<accession>A0A811BPD1</accession>
<protein>
    <submittedName>
        <fullName evidence="3">Rho binding incomplete domain containing protein</fullName>
    </submittedName>
</protein>
<feature type="compositionally biased region" description="Polar residues" evidence="1">
    <location>
        <begin position="322"/>
        <end position="340"/>
    </location>
</feature>
<feature type="region of interest" description="Disordered" evidence="1">
    <location>
        <begin position="51"/>
        <end position="109"/>
    </location>
</feature>
<dbReference type="Proteomes" id="UP001253637">
    <property type="component" value="Segment"/>
</dbReference>
<keyword evidence="2" id="KW-1133">Transmembrane helix</keyword>
<dbReference type="EMBL" id="LC625835">
    <property type="protein sequence ID" value="BCU03984.1"/>
    <property type="molecule type" value="Genomic_DNA"/>
</dbReference>
<evidence type="ECO:0000256" key="2">
    <source>
        <dbReference type="SAM" id="Phobius"/>
    </source>
</evidence>
<name>A0A811BPD1_9VIRU</name>
<feature type="region of interest" description="Disordered" evidence="1">
    <location>
        <begin position="179"/>
        <end position="268"/>
    </location>
</feature>
<feature type="transmembrane region" description="Helical" evidence="2">
    <location>
        <begin position="842"/>
        <end position="865"/>
    </location>
</feature>
<keyword evidence="2" id="KW-0812">Transmembrane</keyword>
<feature type="region of interest" description="Disordered" evidence="1">
    <location>
        <begin position="301"/>
        <end position="445"/>
    </location>
</feature>
<evidence type="ECO:0000256" key="1">
    <source>
        <dbReference type="SAM" id="MobiDB-lite"/>
    </source>
</evidence>
<feature type="compositionally biased region" description="Basic and acidic residues" evidence="1">
    <location>
        <begin position="637"/>
        <end position="661"/>
    </location>
</feature>
<dbReference type="InterPro" id="IPR036397">
    <property type="entry name" value="RNaseH_sf"/>
</dbReference>